<dbReference type="PIRSF" id="PIRSF015582">
    <property type="entry name" value="Cit_lyase_B"/>
    <property type="match status" value="1"/>
</dbReference>
<gene>
    <name evidence="6" type="ORF">GGQ86_003617</name>
</gene>
<dbReference type="PANTHER" id="PTHR32308:SF10">
    <property type="entry name" value="CITRATE LYASE SUBUNIT BETA"/>
    <property type="match status" value="1"/>
</dbReference>
<dbReference type="InterPro" id="IPR015813">
    <property type="entry name" value="Pyrv/PenolPyrv_kinase-like_dom"/>
</dbReference>
<evidence type="ECO:0000256" key="3">
    <source>
        <dbReference type="ARBA" id="ARBA00022723"/>
    </source>
</evidence>
<organism evidence="6 7">
    <name type="scientific">Xanthobacter flavus</name>
    <dbReference type="NCBI Taxonomy" id="281"/>
    <lineage>
        <taxon>Bacteria</taxon>
        <taxon>Pseudomonadati</taxon>
        <taxon>Pseudomonadota</taxon>
        <taxon>Alphaproteobacteria</taxon>
        <taxon>Hyphomicrobiales</taxon>
        <taxon>Xanthobacteraceae</taxon>
        <taxon>Xanthobacter</taxon>
    </lineage>
</organism>
<comment type="similarity">
    <text evidence="2">Belongs to the HpcH/HpaI aldolase family.</text>
</comment>
<feature type="domain" description="HpcH/HpaI aldolase/citrate lyase" evidence="5">
    <location>
        <begin position="12"/>
        <end position="210"/>
    </location>
</feature>
<keyword evidence="4" id="KW-0460">Magnesium</keyword>
<dbReference type="SUPFAM" id="SSF51621">
    <property type="entry name" value="Phosphoenolpyruvate/pyruvate domain"/>
    <property type="match status" value="1"/>
</dbReference>
<evidence type="ECO:0000313" key="6">
    <source>
        <dbReference type="EMBL" id="MDR6335127.1"/>
    </source>
</evidence>
<evidence type="ECO:0000313" key="7">
    <source>
        <dbReference type="Proteomes" id="UP001245370"/>
    </source>
</evidence>
<keyword evidence="3" id="KW-0479">Metal-binding</keyword>
<comment type="caution">
    <text evidence="6">The sequence shown here is derived from an EMBL/GenBank/DDBJ whole genome shotgun (WGS) entry which is preliminary data.</text>
</comment>
<protein>
    <submittedName>
        <fullName evidence="6">Citrate lyase subunit beta/citryl-CoA lyase</fullName>
        <ecNumber evidence="6">4.1.3.34</ecNumber>
    </submittedName>
</protein>
<dbReference type="EMBL" id="JAVDPY010000006">
    <property type="protein sequence ID" value="MDR6335127.1"/>
    <property type="molecule type" value="Genomic_DNA"/>
</dbReference>
<dbReference type="Gene3D" id="3.20.20.60">
    <property type="entry name" value="Phosphoenolpyruvate-binding domains"/>
    <property type="match status" value="1"/>
</dbReference>
<dbReference type="InterPro" id="IPR005000">
    <property type="entry name" value="Aldolase/citrate-lyase_domain"/>
</dbReference>
<evidence type="ECO:0000256" key="4">
    <source>
        <dbReference type="ARBA" id="ARBA00022842"/>
    </source>
</evidence>
<name>A0ABU1KJY2_XANFL</name>
<dbReference type="Pfam" id="PF03328">
    <property type="entry name" value="HpcH_HpaI"/>
    <property type="match status" value="1"/>
</dbReference>
<dbReference type="Proteomes" id="UP001245370">
    <property type="component" value="Unassembled WGS sequence"/>
</dbReference>
<evidence type="ECO:0000259" key="5">
    <source>
        <dbReference type="Pfam" id="PF03328"/>
    </source>
</evidence>
<comment type="cofactor">
    <cofactor evidence="1">
        <name>Mg(2+)</name>
        <dbReference type="ChEBI" id="CHEBI:18420"/>
    </cofactor>
</comment>
<dbReference type="EC" id="4.1.3.34" evidence="6"/>
<dbReference type="PANTHER" id="PTHR32308">
    <property type="entry name" value="LYASE BETA SUBUNIT, PUTATIVE (AFU_ORTHOLOGUE AFUA_4G13030)-RELATED"/>
    <property type="match status" value="1"/>
</dbReference>
<proteinExistence type="inferred from homology"/>
<dbReference type="GO" id="GO:0008816">
    <property type="term" value="F:citryl-CoA lyase activity"/>
    <property type="evidence" value="ECO:0007669"/>
    <property type="project" value="UniProtKB-EC"/>
</dbReference>
<reference evidence="6 7" key="1">
    <citation type="submission" date="2023-07" db="EMBL/GenBank/DDBJ databases">
        <title>Genomic Encyclopedia of Type Strains, Phase IV (KMG-IV): sequencing the most valuable type-strain genomes for metagenomic binning, comparative biology and taxonomic classification.</title>
        <authorList>
            <person name="Goeker M."/>
        </authorList>
    </citation>
    <scope>NUCLEOTIDE SEQUENCE [LARGE SCALE GENOMIC DNA]</scope>
    <source>
        <strain evidence="6 7">DSM 338</strain>
    </source>
</reference>
<sequence length="281" mass="28978">MVMPAPLDFTVALFVPANRPERFEKAAHAGADAVILDLEDAVAPDAKEAARAALRAGFASVPVLVRVNGLGTPWHTADLAALAGHGFSGVMVPKAEASEAFTALCEASPVPVVALVESARGLADARRIAGTSNVARIAFGSVDFCADLGCAHIREALQAARCELVLASRLAGLVAPVDGVTTAIDDRDAVTGDARYARDLGFGGKLAIHPRQIAAIRDGFAPDDAEVAWARKVLASGDGAAAVDGAMVDEPVRLRARAILGRLLEPPPADLSQSSSKGRQP</sequence>
<keyword evidence="6" id="KW-0456">Lyase</keyword>
<evidence type="ECO:0000256" key="1">
    <source>
        <dbReference type="ARBA" id="ARBA00001946"/>
    </source>
</evidence>
<evidence type="ECO:0000256" key="2">
    <source>
        <dbReference type="ARBA" id="ARBA00005568"/>
    </source>
</evidence>
<dbReference type="InterPro" id="IPR011206">
    <property type="entry name" value="Citrate_lyase_beta/mcl1/mcl2"/>
</dbReference>
<keyword evidence="7" id="KW-1185">Reference proteome</keyword>
<dbReference type="InterPro" id="IPR040442">
    <property type="entry name" value="Pyrv_kinase-like_dom_sf"/>
</dbReference>
<accession>A0ABU1KJY2</accession>